<accession>A0A9D4X6L0</accession>
<dbReference type="EMBL" id="JAMSHJ010000005">
    <property type="protein sequence ID" value="KAI5413176.1"/>
    <property type="molecule type" value="Genomic_DNA"/>
</dbReference>
<sequence>MWNCKSSIFLFSFREFKKPALRFEKAESSGARIVSPPLFPVMSCEFMLLMISVVFRRRVRMLNVLAFLRILAMSSGVESEVSGESGSVGTKGFVDVGDAAFGARACFGDAADPVAAILGEYNDDNMSRKSEKEKRICFMSVFGDWTVLMVVEELM</sequence>
<gene>
    <name evidence="2" type="ORF">KIW84_057688</name>
</gene>
<dbReference type="Gramene" id="Psat05G0768800-T1">
    <property type="protein sequence ID" value="KAI5413176.1"/>
    <property type="gene ID" value="KIW84_057688"/>
</dbReference>
<keyword evidence="1" id="KW-0472">Membrane</keyword>
<evidence type="ECO:0000313" key="2">
    <source>
        <dbReference type="EMBL" id="KAI5413176.1"/>
    </source>
</evidence>
<name>A0A9D4X6L0_PEA</name>
<evidence type="ECO:0000256" key="1">
    <source>
        <dbReference type="SAM" id="Phobius"/>
    </source>
</evidence>
<evidence type="ECO:0000313" key="3">
    <source>
        <dbReference type="Proteomes" id="UP001058974"/>
    </source>
</evidence>
<keyword evidence="3" id="KW-1185">Reference proteome</keyword>
<organism evidence="2 3">
    <name type="scientific">Pisum sativum</name>
    <name type="common">Garden pea</name>
    <name type="synonym">Lathyrus oleraceus</name>
    <dbReference type="NCBI Taxonomy" id="3888"/>
    <lineage>
        <taxon>Eukaryota</taxon>
        <taxon>Viridiplantae</taxon>
        <taxon>Streptophyta</taxon>
        <taxon>Embryophyta</taxon>
        <taxon>Tracheophyta</taxon>
        <taxon>Spermatophyta</taxon>
        <taxon>Magnoliopsida</taxon>
        <taxon>eudicotyledons</taxon>
        <taxon>Gunneridae</taxon>
        <taxon>Pentapetalae</taxon>
        <taxon>rosids</taxon>
        <taxon>fabids</taxon>
        <taxon>Fabales</taxon>
        <taxon>Fabaceae</taxon>
        <taxon>Papilionoideae</taxon>
        <taxon>50 kb inversion clade</taxon>
        <taxon>NPAAA clade</taxon>
        <taxon>Hologalegina</taxon>
        <taxon>IRL clade</taxon>
        <taxon>Fabeae</taxon>
        <taxon>Lathyrus</taxon>
    </lineage>
</organism>
<proteinExistence type="predicted"/>
<reference evidence="2 3" key="1">
    <citation type="journal article" date="2022" name="Nat. Genet.">
        <title>Improved pea reference genome and pan-genome highlight genomic features and evolutionary characteristics.</title>
        <authorList>
            <person name="Yang T."/>
            <person name="Liu R."/>
            <person name="Luo Y."/>
            <person name="Hu S."/>
            <person name="Wang D."/>
            <person name="Wang C."/>
            <person name="Pandey M.K."/>
            <person name="Ge S."/>
            <person name="Xu Q."/>
            <person name="Li N."/>
            <person name="Li G."/>
            <person name="Huang Y."/>
            <person name="Saxena R.K."/>
            <person name="Ji Y."/>
            <person name="Li M."/>
            <person name="Yan X."/>
            <person name="He Y."/>
            <person name="Liu Y."/>
            <person name="Wang X."/>
            <person name="Xiang C."/>
            <person name="Varshney R.K."/>
            <person name="Ding H."/>
            <person name="Gao S."/>
            <person name="Zong X."/>
        </authorList>
    </citation>
    <scope>NUCLEOTIDE SEQUENCE [LARGE SCALE GENOMIC DNA]</scope>
    <source>
        <strain evidence="2 3">cv. Zhongwan 6</strain>
    </source>
</reference>
<keyword evidence="1" id="KW-1133">Transmembrane helix</keyword>
<feature type="transmembrane region" description="Helical" evidence="1">
    <location>
        <begin position="38"/>
        <end position="55"/>
    </location>
</feature>
<comment type="caution">
    <text evidence="2">The sequence shown here is derived from an EMBL/GenBank/DDBJ whole genome shotgun (WGS) entry which is preliminary data.</text>
</comment>
<dbReference type="Proteomes" id="UP001058974">
    <property type="component" value="Chromosome 5"/>
</dbReference>
<keyword evidence="1" id="KW-0812">Transmembrane</keyword>
<protein>
    <submittedName>
        <fullName evidence="2">Uncharacterized protein</fullName>
    </submittedName>
</protein>
<dbReference type="AlphaFoldDB" id="A0A9D4X6L0"/>